<dbReference type="InterPro" id="IPR006764">
    <property type="entry name" value="SAM_dep_MeTrfase_SAV2177_type"/>
</dbReference>
<dbReference type="AlphaFoldDB" id="A0A3N9XY07"/>
<organism evidence="1 2">
    <name type="scientific">Micromonospora ureilytica</name>
    <dbReference type="NCBI Taxonomy" id="709868"/>
    <lineage>
        <taxon>Bacteria</taxon>
        <taxon>Bacillati</taxon>
        <taxon>Actinomycetota</taxon>
        <taxon>Actinomycetes</taxon>
        <taxon>Micromonosporales</taxon>
        <taxon>Micromonosporaceae</taxon>
        <taxon>Micromonospora</taxon>
    </lineage>
</organism>
<sequence>MSQDHAEQPVGGSAAKLDTTVPHSARVWNYWLGGKDNFAPDREVGQQVRAVFPEIVEAARYSRAFLGRAVTYLAAEAGIRQFLDVGTGLPTADNTHQVAQRITPQARVVYVDNDPMVLAHARVLLTSSQEGATKYVDADLRDPEKIVQDAHDTLDFGAPIALMLLGVMGHVEKPAEARAIVDALVSSLPPGSFLAMSDGTATSERVIESHRQYNESGALPYHLRAVADFTAFFDGLDLVEPGVVPLGHWRTDSRPPAPVDGYCGVARVL</sequence>
<dbReference type="Proteomes" id="UP000278981">
    <property type="component" value="Unassembled WGS sequence"/>
</dbReference>
<reference evidence="1 2" key="1">
    <citation type="submission" date="2018-04" db="EMBL/GenBank/DDBJ databases">
        <title>Micromonosporas from Atacama Desert.</title>
        <authorList>
            <person name="Carro L."/>
            <person name="Klenk H.-P."/>
            <person name="Goodfellow M."/>
        </authorList>
    </citation>
    <scope>NUCLEOTIDE SEQUENCE [LARGE SCALE GENOMIC DNA]</scope>
    <source>
        <strain evidence="1 2">LB19</strain>
    </source>
</reference>
<dbReference type="OrthoDB" id="4073278at2"/>
<evidence type="ECO:0008006" key="3">
    <source>
        <dbReference type="Google" id="ProtNLM"/>
    </source>
</evidence>
<dbReference type="SUPFAM" id="SSF53335">
    <property type="entry name" value="S-adenosyl-L-methionine-dependent methyltransferases"/>
    <property type="match status" value="1"/>
</dbReference>
<gene>
    <name evidence="1" type="ORF">DDE19_29925</name>
</gene>
<dbReference type="RefSeq" id="WP_124822614.1">
    <property type="nucleotide sequence ID" value="NZ_QDGB01000363.1"/>
</dbReference>
<dbReference type="EMBL" id="QDGB01000363">
    <property type="protein sequence ID" value="RQX11827.1"/>
    <property type="molecule type" value="Genomic_DNA"/>
</dbReference>
<dbReference type="PIRSF" id="PIRSF017393">
    <property type="entry name" value="MTase_SAV2177"/>
    <property type="match status" value="1"/>
</dbReference>
<proteinExistence type="predicted"/>
<accession>A0A3N9XY07</accession>
<evidence type="ECO:0000313" key="1">
    <source>
        <dbReference type="EMBL" id="RQX11827.1"/>
    </source>
</evidence>
<name>A0A3N9XY07_9ACTN</name>
<protein>
    <recommendedName>
        <fullName evidence="3">S-adenosyl methyltransferase</fullName>
    </recommendedName>
</protein>
<evidence type="ECO:0000313" key="2">
    <source>
        <dbReference type="Proteomes" id="UP000278981"/>
    </source>
</evidence>
<dbReference type="Gene3D" id="3.40.50.150">
    <property type="entry name" value="Vaccinia Virus protein VP39"/>
    <property type="match status" value="1"/>
</dbReference>
<dbReference type="Pfam" id="PF04672">
    <property type="entry name" value="Methyltransf_19"/>
    <property type="match status" value="1"/>
</dbReference>
<dbReference type="InterPro" id="IPR029063">
    <property type="entry name" value="SAM-dependent_MTases_sf"/>
</dbReference>
<comment type="caution">
    <text evidence="1">The sequence shown here is derived from an EMBL/GenBank/DDBJ whole genome shotgun (WGS) entry which is preliminary data.</text>
</comment>